<keyword evidence="3" id="KW-0812">Transmembrane</keyword>
<keyword evidence="3" id="KW-1133">Transmembrane helix</keyword>
<comment type="caution">
    <text evidence="4">The sequence shown here is derived from an EMBL/GenBank/DDBJ whole genome shotgun (WGS) entry which is preliminary data.</text>
</comment>
<dbReference type="InterPro" id="IPR023365">
    <property type="entry name" value="Sortase_dom-sf"/>
</dbReference>
<evidence type="ECO:0000256" key="3">
    <source>
        <dbReference type="SAM" id="Phobius"/>
    </source>
</evidence>
<feature type="active site" description="Proton donor/acceptor" evidence="2">
    <location>
        <position position="141"/>
    </location>
</feature>
<name>A0A2N5Q0P6_MEDGN</name>
<evidence type="ECO:0000256" key="1">
    <source>
        <dbReference type="ARBA" id="ARBA00022801"/>
    </source>
</evidence>
<feature type="transmembrane region" description="Helical" evidence="3">
    <location>
        <begin position="239"/>
        <end position="260"/>
    </location>
</feature>
<gene>
    <name evidence="4" type="ORF">CDL20_06795</name>
</gene>
<dbReference type="SUPFAM" id="SSF63817">
    <property type="entry name" value="Sortase"/>
    <property type="match status" value="1"/>
</dbReference>
<dbReference type="NCBIfam" id="TIGR01076">
    <property type="entry name" value="sortase_fam"/>
    <property type="match status" value="1"/>
</dbReference>
<dbReference type="CDD" id="cd05827">
    <property type="entry name" value="Sortase_C"/>
    <property type="match status" value="1"/>
</dbReference>
<evidence type="ECO:0008006" key="6">
    <source>
        <dbReference type="Google" id="ProtNLM"/>
    </source>
</evidence>
<dbReference type="NCBIfam" id="NF033745">
    <property type="entry name" value="class_C_sortase"/>
    <property type="match status" value="1"/>
</dbReference>
<dbReference type="AlphaFoldDB" id="A0A2N5Q0P6"/>
<accession>A0A2N5Q0P6</accession>
<keyword evidence="1" id="KW-0378">Hydrolase</keyword>
<keyword evidence="3" id="KW-0472">Membrane</keyword>
<organism evidence="4 5">
    <name type="scientific">Mediterraneibacter gnavus</name>
    <name type="common">Ruminococcus gnavus</name>
    <dbReference type="NCBI Taxonomy" id="33038"/>
    <lineage>
        <taxon>Bacteria</taxon>
        <taxon>Bacillati</taxon>
        <taxon>Bacillota</taxon>
        <taxon>Clostridia</taxon>
        <taxon>Lachnospirales</taxon>
        <taxon>Lachnospiraceae</taxon>
        <taxon>Mediterraneibacter</taxon>
    </lineage>
</organism>
<dbReference type="EMBL" id="NIHW01000013">
    <property type="protein sequence ID" value="PLT87457.1"/>
    <property type="molecule type" value="Genomic_DNA"/>
</dbReference>
<proteinExistence type="predicted"/>
<sequence>MTGILLLGAGLIAYPSFSDFVNQQFAYKVITEYEEAVGQSDQAQMQEEIKQAQIYNQSLAGLDPADPFTGENLTENENDAAKISMCEDGKMLGYIQIDKIDVYCPIYYGTSEEVLNKGIGVVEHSSLPVGGSGTHSVLAGHSGLPSRKLFTDIDQLEMGDLIFIHVLDQNFAYRVNQSKIVLPTETDDLKIQKDKDEITLLTCTPYGINTHRLLVRAEWIDYDFDAKESDSEVKHKKDWMWVYVGIACMIAVPGTASICLKRRKGKRNGK</sequence>
<evidence type="ECO:0000313" key="5">
    <source>
        <dbReference type="Proteomes" id="UP000234840"/>
    </source>
</evidence>
<protein>
    <recommendedName>
        <fullName evidence="6">Class C sortase</fullName>
    </recommendedName>
</protein>
<reference evidence="4 5" key="1">
    <citation type="journal article" date="2017" name="Genome Med.">
        <title>A novel Ruminococcus gnavus clade enriched in inflammatory bowel disease patients.</title>
        <authorList>
            <person name="Hall A.B."/>
            <person name="Yassour M."/>
            <person name="Sauk J."/>
            <person name="Garner A."/>
            <person name="Jiang X."/>
            <person name="Arthur T."/>
            <person name="Lagoudas G.K."/>
            <person name="Vatanen T."/>
            <person name="Fornelos N."/>
            <person name="Wilson R."/>
            <person name="Bertha M."/>
            <person name="Cohen M."/>
            <person name="Garber J."/>
            <person name="Khalili H."/>
            <person name="Gevers D."/>
            <person name="Ananthakrishnan A.N."/>
            <person name="Kugathasan S."/>
            <person name="Lander E.S."/>
            <person name="Blainey P."/>
            <person name="Vlamakis H."/>
            <person name="Xavier R.J."/>
            <person name="Huttenhower C."/>
        </authorList>
    </citation>
    <scope>NUCLEOTIDE SEQUENCE [LARGE SCALE GENOMIC DNA]</scope>
    <source>
        <strain evidence="4 5">RJX1128</strain>
    </source>
</reference>
<evidence type="ECO:0000256" key="2">
    <source>
        <dbReference type="PIRSR" id="PIRSR605754-1"/>
    </source>
</evidence>
<dbReference type="Pfam" id="PF04203">
    <property type="entry name" value="Sortase"/>
    <property type="match status" value="1"/>
</dbReference>
<dbReference type="Gene3D" id="2.40.260.10">
    <property type="entry name" value="Sortase"/>
    <property type="match status" value="1"/>
</dbReference>
<evidence type="ECO:0000313" key="4">
    <source>
        <dbReference type="EMBL" id="PLT87457.1"/>
    </source>
</evidence>
<dbReference type="InterPro" id="IPR042002">
    <property type="entry name" value="Sortase_C"/>
</dbReference>
<dbReference type="InterPro" id="IPR005754">
    <property type="entry name" value="Sortase"/>
</dbReference>
<feature type="active site" description="Acyl-thioester intermediate" evidence="2">
    <location>
        <position position="203"/>
    </location>
</feature>
<dbReference type="GO" id="GO:0016787">
    <property type="term" value="F:hydrolase activity"/>
    <property type="evidence" value="ECO:0007669"/>
    <property type="project" value="UniProtKB-KW"/>
</dbReference>
<dbReference type="Proteomes" id="UP000234840">
    <property type="component" value="Unassembled WGS sequence"/>
</dbReference>